<feature type="transmembrane region" description="Helical" evidence="6">
    <location>
        <begin position="34"/>
        <end position="52"/>
    </location>
</feature>
<keyword evidence="3 6" id="KW-0812">Transmembrane</keyword>
<evidence type="ECO:0000256" key="3">
    <source>
        <dbReference type="ARBA" id="ARBA00022692"/>
    </source>
</evidence>
<feature type="transmembrane region" description="Helical" evidence="6">
    <location>
        <begin position="159"/>
        <end position="179"/>
    </location>
</feature>
<feature type="transmembrane region" description="Helical" evidence="6">
    <location>
        <begin position="199"/>
        <end position="217"/>
    </location>
</feature>
<sequence>MFRKIILFGFSEALVKLMPVLTTFILASRVSPEQIGFIALAVILLEIIFILISNNIQATTRIDFFKLPLQYFIIETNRKFTYTALIYSVVLAFTAYPIYNSYSQYFLLVFIPLMRVYSQFSLSYCQCSKNTLEYCYIQLAFIIPFTVFFFLFYGDGVVGWSNSYFLASTVQLICALLIIKKQNIKFSLLLTTNAWKDIYLTFLSGLVFMPQAIGWWIKSAFERYVISLSYGLGMLGIYSFAYQFSSALALLMTAINLTIVPEINTLLKSEHPRRFVKINKIYLYSSLLLAVSTAIISALGVYITEWLYSKYSAGSPYIYYALISVFFQSVSVMMMNELYYSDKGKFVSLLIVFLSIVQSIFSYVIAQCFSIDVLLISSIIFNLILLMLTLIKLREIRNIESASYY</sequence>
<proteinExistence type="predicted"/>
<evidence type="ECO:0000256" key="6">
    <source>
        <dbReference type="SAM" id="Phobius"/>
    </source>
</evidence>
<feature type="transmembrane region" description="Helical" evidence="6">
    <location>
        <begin position="371"/>
        <end position="391"/>
    </location>
</feature>
<feature type="transmembrane region" description="Helical" evidence="6">
    <location>
        <begin position="134"/>
        <end position="153"/>
    </location>
</feature>
<feature type="transmembrane region" description="Helical" evidence="6">
    <location>
        <begin position="346"/>
        <end position="365"/>
    </location>
</feature>
<dbReference type="GO" id="GO:0005886">
    <property type="term" value="C:plasma membrane"/>
    <property type="evidence" value="ECO:0007669"/>
    <property type="project" value="UniProtKB-SubCell"/>
</dbReference>
<organism evidence="7 8">
    <name type="scientific">Aeromonas caviae</name>
    <name type="common">Aeromonas punctata</name>
    <dbReference type="NCBI Taxonomy" id="648"/>
    <lineage>
        <taxon>Bacteria</taxon>
        <taxon>Pseudomonadati</taxon>
        <taxon>Pseudomonadota</taxon>
        <taxon>Gammaproteobacteria</taxon>
        <taxon>Aeromonadales</taxon>
        <taxon>Aeromonadaceae</taxon>
        <taxon>Aeromonas</taxon>
    </lineage>
</organism>
<evidence type="ECO:0008006" key="9">
    <source>
        <dbReference type="Google" id="ProtNLM"/>
    </source>
</evidence>
<evidence type="ECO:0000313" key="7">
    <source>
        <dbReference type="EMBL" id="WGC85826.1"/>
    </source>
</evidence>
<evidence type="ECO:0000256" key="2">
    <source>
        <dbReference type="ARBA" id="ARBA00022475"/>
    </source>
</evidence>
<protein>
    <recommendedName>
        <fullName evidence="9">Oligosaccharide flippase family protein</fullName>
    </recommendedName>
</protein>
<feature type="transmembrane region" description="Helical" evidence="6">
    <location>
        <begin position="7"/>
        <end position="28"/>
    </location>
</feature>
<dbReference type="InterPro" id="IPR050833">
    <property type="entry name" value="Poly_Biosynth_Transport"/>
</dbReference>
<feature type="transmembrane region" description="Helical" evidence="6">
    <location>
        <begin position="105"/>
        <end position="122"/>
    </location>
</feature>
<comment type="subcellular location">
    <subcellularLocation>
        <location evidence="1">Cell membrane</location>
        <topology evidence="1">Multi-pass membrane protein</topology>
    </subcellularLocation>
</comment>
<evidence type="ECO:0000256" key="4">
    <source>
        <dbReference type="ARBA" id="ARBA00022989"/>
    </source>
</evidence>
<accession>A0AAF0JYU4</accession>
<dbReference type="PANTHER" id="PTHR30250:SF11">
    <property type="entry name" value="O-ANTIGEN TRANSPORTER-RELATED"/>
    <property type="match status" value="1"/>
</dbReference>
<gene>
    <name evidence="7" type="ORF">OJY61_24020</name>
</gene>
<evidence type="ECO:0000256" key="5">
    <source>
        <dbReference type="ARBA" id="ARBA00023136"/>
    </source>
</evidence>
<keyword evidence="2" id="KW-1003">Cell membrane</keyword>
<evidence type="ECO:0000256" key="1">
    <source>
        <dbReference type="ARBA" id="ARBA00004651"/>
    </source>
</evidence>
<dbReference type="AlphaFoldDB" id="A0AAF0JYU4"/>
<evidence type="ECO:0000313" key="8">
    <source>
        <dbReference type="Proteomes" id="UP001163285"/>
    </source>
</evidence>
<dbReference type="PANTHER" id="PTHR30250">
    <property type="entry name" value="PST FAMILY PREDICTED COLANIC ACID TRANSPORTER"/>
    <property type="match status" value="1"/>
</dbReference>
<dbReference type="RefSeq" id="WP_125117334.1">
    <property type="nucleotide sequence ID" value="NZ_AP019195.1"/>
</dbReference>
<feature type="transmembrane region" description="Helical" evidence="6">
    <location>
        <begin position="237"/>
        <end position="260"/>
    </location>
</feature>
<name>A0AAF0JYU4_AERCA</name>
<reference evidence="7" key="1">
    <citation type="submission" date="2023-04" db="EMBL/GenBank/DDBJ databases">
        <title>Whole Genome Sequence of Multi-drug resistant Aeromonas caviae as a gut pathogen in newborn.</title>
        <authorList>
            <person name="Jadhav S.V."/>
            <person name="Saroj S.D."/>
            <person name="Saha U.B."/>
            <person name="Sen S."/>
            <person name="Kher A."/>
        </authorList>
    </citation>
    <scope>NUCLEOTIDE SEQUENCE</scope>
    <source>
        <strain evidence="7">SVJ23</strain>
    </source>
</reference>
<keyword evidence="5 6" id="KW-0472">Membrane</keyword>
<dbReference type="Proteomes" id="UP001163285">
    <property type="component" value="Chromosome"/>
</dbReference>
<feature type="transmembrane region" description="Helical" evidence="6">
    <location>
        <begin position="281"/>
        <end position="304"/>
    </location>
</feature>
<dbReference type="EMBL" id="CP110176">
    <property type="protein sequence ID" value="WGC85826.1"/>
    <property type="molecule type" value="Genomic_DNA"/>
</dbReference>
<feature type="transmembrane region" description="Helical" evidence="6">
    <location>
        <begin position="80"/>
        <end position="99"/>
    </location>
</feature>
<feature type="transmembrane region" description="Helical" evidence="6">
    <location>
        <begin position="316"/>
        <end position="334"/>
    </location>
</feature>
<keyword evidence="4 6" id="KW-1133">Transmembrane helix</keyword>